<reference evidence="4" key="1">
    <citation type="submission" date="2016-10" db="EMBL/GenBank/DDBJ databases">
        <authorList>
            <person name="Benchimol M."/>
            <person name="Almeida L.G."/>
            <person name="Vasconcelos A.T."/>
            <person name="Perreira-Neves A."/>
            <person name="Rosa I.A."/>
            <person name="Tasca T."/>
            <person name="Bogo M.R."/>
            <person name="de Souza W."/>
        </authorList>
    </citation>
    <scope>NUCLEOTIDE SEQUENCE [LARGE SCALE GENOMIC DNA]</scope>
    <source>
        <strain evidence="4">K</strain>
    </source>
</reference>
<evidence type="ECO:0000313" key="4">
    <source>
        <dbReference type="EMBL" id="OHS94347.1"/>
    </source>
</evidence>
<accession>A0A1J4J9L8</accession>
<sequence>MEGDVFAALKARRFEEEKCLEFLDHNRSVLHSKCSENVNAFFNNSYGEYLYKRIRRPAEVEVDLKQKFKKAYANKDIFIDNRIHRNEEYVQQRKRDFAVSQDRVDKLIDKLHEEYEFAVKTQLNRCEQWCQKIDTDSNEFINQTTKDATDLIISSAVELANIADTLSFVPSFYNQILKSFHQKSIHFEKDSEFIPEFAVDNYLMPLRPDTQRLFVTMIEAFKPESMTPPLVERRGRAVCIITKPLVFNETQCSKLASTLGWRAVFATHFQNAVTELFELLSQSEEDLLIFGFPRTPKEYSDIYELFNPVKAEVESTKFLPKPIPSTIEPFDMVIELDISDETVLRDVLAELEDPENGNKYDIRNLDLDTVAPLVRLQKVSDPHYDIIQFAPRSTTMKANFGLIESSIKDLYHRVQIESREITEKVISDVSELVNDIPATIAPKYSPDAVIPSLLQAVKGIDKDIQLFFLSQWESIEASYNESVKRSFELLQQIHLLIIGHLEKARTEMQEFLCRPGSSQHLVIEFQEWHCTNVERSMRRIQKVKDECALRVNALRENLVQIENDRKTEEEQKQKDLLNAPFRTTLFELVNNACTMLAQAELDRWVSTRSLMLDFNQVVSDVDLVPPLPRRKLNQVVDPSRDKTRKGAKKAQRNTPTSRNRVENKLQPFESPLFEQLEATKKYVTDASVIYVRSTTPVSTRGKARTGKDKNPFAPFKISALEEFTPAFADDDAYLITRMDQINEFARDEINVVQQSFDAYVDDSTKWIQSHYERRKTIADTAIAYMLKRVAEEEQINHLIFFKENECTVDYTQMIVETEESPKIPAPFPEDFVSNSTSESAEAIMQGIVSFTAAQTDNSQ</sequence>
<evidence type="ECO:0000256" key="2">
    <source>
        <dbReference type="SAM" id="MobiDB-lite"/>
    </source>
</evidence>
<comment type="caution">
    <text evidence="4">The sequence shown here is derived from an EMBL/GenBank/DDBJ whole genome shotgun (WGS) entry which is preliminary data.</text>
</comment>
<dbReference type="VEuPathDB" id="TrichDB:TRFO_11208"/>
<dbReference type="InterPro" id="IPR052634">
    <property type="entry name" value="Sperm_flagellar-bone_growth"/>
</dbReference>
<feature type="coiled-coil region" evidence="1">
    <location>
        <begin position="544"/>
        <end position="571"/>
    </location>
</feature>
<dbReference type="AlphaFoldDB" id="A0A1J4J9L8"/>
<dbReference type="PANTHER" id="PTHR14919">
    <property type="entry name" value="KPL2-RELATED"/>
    <property type="match status" value="1"/>
</dbReference>
<keyword evidence="1" id="KW-0175">Coiled coil</keyword>
<keyword evidence="5" id="KW-1185">Reference proteome</keyword>
<evidence type="ECO:0000256" key="1">
    <source>
        <dbReference type="SAM" id="Coils"/>
    </source>
</evidence>
<protein>
    <recommendedName>
        <fullName evidence="3">CPC1/SPEF2 domain-containing protein</fullName>
    </recommendedName>
</protein>
<dbReference type="Proteomes" id="UP000179807">
    <property type="component" value="Unassembled WGS sequence"/>
</dbReference>
<dbReference type="EMBL" id="MLAK01001326">
    <property type="protein sequence ID" value="OHS94347.1"/>
    <property type="molecule type" value="Genomic_DNA"/>
</dbReference>
<dbReference type="Pfam" id="PF22946">
    <property type="entry name" value="SPEF2_D5"/>
    <property type="match status" value="1"/>
</dbReference>
<dbReference type="GeneID" id="94830609"/>
<evidence type="ECO:0000313" key="5">
    <source>
        <dbReference type="Proteomes" id="UP000179807"/>
    </source>
</evidence>
<feature type="domain" description="CPC1/SPEF2" evidence="3">
    <location>
        <begin position="58"/>
        <end position="160"/>
    </location>
</feature>
<dbReference type="InterPro" id="IPR054517">
    <property type="entry name" value="SPEF2_D5"/>
</dbReference>
<dbReference type="RefSeq" id="XP_068347484.1">
    <property type="nucleotide sequence ID" value="XM_068495905.1"/>
</dbReference>
<proteinExistence type="predicted"/>
<dbReference type="InterPro" id="IPR027417">
    <property type="entry name" value="P-loop_NTPase"/>
</dbReference>
<dbReference type="Gene3D" id="3.40.50.300">
    <property type="entry name" value="P-loop containing nucleotide triphosphate hydrolases"/>
    <property type="match status" value="1"/>
</dbReference>
<feature type="region of interest" description="Disordered" evidence="2">
    <location>
        <begin position="633"/>
        <end position="664"/>
    </location>
</feature>
<gene>
    <name evidence="4" type="ORF">TRFO_11208</name>
</gene>
<organism evidence="4 5">
    <name type="scientific">Tritrichomonas foetus</name>
    <dbReference type="NCBI Taxonomy" id="1144522"/>
    <lineage>
        <taxon>Eukaryota</taxon>
        <taxon>Metamonada</taxon>
        <taxon>Parabasalia</taxon>
        <taxon>Tritrichomonadida</taxon>
        <taxon>Tritrichomonadidae</taxon>
        <taxon>Tritrichomonas</taxon>
    </lineage>
</organism>
<dbReference type="PANTHER" id="PTHR14919:SF0">
    <property type="entry name" value="SPERM FLAGELLAR PROTEIN 2"/>
    <property type="match status" value="1"/>
</dbReference>
<feature type="compositionally biased region" description="Basic residues" evidence="2">
    <location>
        <begin position="642"/>
        <end position="651"/>
    </location>
</feature>
<name>A0A1J4J9L8_9EUKA</name>
<dbReference type="OrthoDB" id="62528at2759"/>
<evidence type="ECO:0000259" key="3">
    <source>
        <dbReference type="Pfam" id="PF22946"/>
    </source>
</evidence>